<dbReference type="EMBL" id="BKCJ010009702">
    <property type="protein sequence ID" value="GEU88218.1"/>
    <property type="molecule type" value="Genomic_DNA"/>
</dbReference>
<dbReference type="PANTHER" id="PTHR11439:SF483">
    <property type="entry name" value="PEPTIDE SYNTHASE GLIP-LIKE, PUTATIVE (AFU_ORTHOLOGUE AFUA_3G12920)-RELATED"/>
    <property type="match status" value="1"/>
</dbReference>
<protein>
    <submittedName>
        <fullName evidence="2">Transposase, Ptta/En/Spm, transposase, Tnp1/En/Spm-like protein</fullName>
    </submittedName>
</protein>
<feature type="domain" description="Reverse transcriptase Ty1/copia-type" evidence="1">
    <location>
        <begin position="140"/>
        <end position="200"/>
    </location>
</feature>
<comment type="caution">
    <text evidence="2">The sequence shown here is derived from an EMBL/GenBank/DDBJ whole genome shotgun (WGS) entry which is preliminary data.</text>
</comment>
<reference evidence="2" key="1">
    <citation type="journal article" date="2019" name="Sci. Rep.">
        <title>Draft genome of Tanacetum cinerariifolium, the natural source of mosquito coil.</title>
        <authorList>
            <person name="Yamashiro T."/>
            <person name="Shiraishi A."/>
            <person name="Satake H."/>
            <person name="Nakayama K."/>
        </authorList>
    </citation>
    <scope>NUCLEOTIDE SEQUENCE</scope>
</reference>
<proteinExistence type="predicted"/>
<evidence type="ECO:0000259" key="1">
    <source>
        <dbReference type="Pfam" id="PF07727"/>
    </source>
</evidence>
<gene>
    <name evidence="2" type="ORF">Tci_060196</name>
</gene>
<evidence type="ECO:0000313" key="2">
    <source>
        <dbReference type="EMBL" id="GEU88218.1"/>
    </source>
</evidence>
<name>A0A6L2NPD8_TANCI</name>
<dbReference type="PANTHER" id="PTHR11439">
    <property type="entry name" value="GAG-POL-RELATED RETROTRANSPOSON"/>
    <property type="match status" value="1"/>
</dbReference>
<organism evidence="2">
    <name type="scientific">Tanacetum cinerariifolium</name>
    <name type="common">Dalmatian daisy</name>
    <name type="synonym">Chrysanthemum cinerariifolium</name>
    <dbReference type="NCBI Taxonomy" id="118510"/>
    <lineage>
        <taxon>Eukaryota</taxon>
        <taxon>Viridiplantae</taxon>
        <taxon>Streptophyta</taxon>
        <taxon>Embryophyta</taxon>
        <taxon>Tracheophyta</taxon>
        <taxon>Spermatophyta</taxon>
        <taxon>Magnoliopsida</taxon>
        <taxon>eudicotyledons</taxon>
        <taxon>Gunneridae</taxon>
        <taxon>Pentapetalae</taxon>
        <taxon>asterids</taxon>
        <taxon>campanulids</taxon>
        <taxon>Asterales</taxon>
        <taxon>Asteraceae</taxon>
        <taxon>Asteroideae</taxon>
        <taxon>Anthemideae</taxon>
        <taxon>Anthemidinae</taxon>
        <taxon>Tanacetum</taxon>
    </lineage>
</organism>
<sequence length="237" mass="27539">MDLHQKCRAKVTTIEESKELTSLSLDELIENLKVQEMIIKKDSKIVKAKGDRKSLTLKAKKESSNVECSTSGSEDEEYAMAVRDFKKFFNRRRRKAYIILNKHTMKIKESLNVTFYETPPPFKTSPLVDDDLDEEEAIKELVSQPKNMKIIGTKWVYRNKLEENDVVSQNEARSVAQGYNQQEGIDCDETYAPVARPDIMFTVWLYARFQEDPKTSYLEAVKRILRYIKGTTHLGLW</sequence>
<dbReference type="InterPro" id="IPR013103">
    <property type="entry name" value="RVT_2"/>
</dbReference>
<dbReference type="Pfam" id="PF07727">
    <property type="entry name" value="RVT_2"/>
    <property type="match status" value="1"/>
</dbReference>
<dbReference type="AlphaFoldDB" id="A0A6L2NPD8"/>
<accession>A0A6L2NPD8</accession>